<dbReference type="EMBL" id="UOES01000541">
    <property type="protein sequence ID" value="VAW29266.1"/>
    <property type="molecule type" value="Genomic_DNA"/>
</dbReference>
<protein>
    <submittedName>
        <fullName evidence="1">Uncharacterized protein</fullName>
    </submittedName>
</protein>
<dbReference type="AlphaFoldDB" id="A0A3B0VBB1"/>
<sequence length="278" mass="30943">MSKVQNLFKKLTTYHHFLVFLSILTILKIVNVFIISGINEGLHFTKLGVGLLVISSLLHLIFRTLFDKKKKYLHSLISTFLIILMLSHADPEPVRGVLVILLLYIAKFFVKYKGKNIFNPVVFTIGVITLLALFVPFLDVPPMDFTGIDIRFPIVGLAVPLSLLPITLALLFNVARVKRHPLAISYIVISLLLGFFINAYSQDVFSYLIIIMFVGAAVIIEPKTSPVKTKEQLIYGSLMAFFIAGLAVLNIPNAIAVGLLAGNVGYFIYNNRLIKPPA</sequence>
<gene>
    <name evidence="1" type="ORF">MNBD_BACTEROID06-1440</name>
</gene>
<organism evidence="1">
    <name type="scientific">hydrothermal vent metagenome</name>
    <dbReference type="NCBI Taxonomy" id="652676"/>
    <lineage>
        <taxon>unclassified sequences</taxon>
        <taxon>metagenomes</taxon>
        <taxon>ecological metagenomes</taxon>
    </lineage>
</organism>
<proteinExistence type="predicted"/>
<accession>A0A3B0VBB1</accession>
<evidence type="ECO:0000313" key="1">
    <source>
        <dbReference type="EMBL" id="VAW29266.1"/>
    </source>
</evidence>
<name>A0A3B0VBB1_9ZZZZ</name>
<reference evidence="1" key="1">
    <citation type="submission" date="2018-06" db="EMBL/GenBank/DDBJ databases">
        <authorList>
            <person name="Zhirakovskaya E."/>
        </authorList>
    </citation>
    <scope>NUCLEOTIDE SEQUENCE</scope>
</reference>